<evidence type="ECO:0008006" key="3">
    <source>
        <dbReference type="Google" id="ProtNLM"/>
    </source>
</evidence>
<evidence type="ECO:0000313" key="2">
    <source>
        <dbReference type="EMBL" id="XDQ81687.1"/>
    </source>
</evidence>
<dbReference type="RefSeq" id="WP_369184406.1">
    <property type="nucleotide sequence ID" value="NZ_CP163445.1"/>
</dbReference>
<dbReference type="AlphaFoldDB" id="A0AB39TR50"/>
<dbReference type="EMBL" id="CP163445">
    <property type="protein sequence ID" value="XDQ81687.1"/>
    <property type="molecule type" value="Genomic_DNA"/>
</dbReference>
<feature type="compositionally biased region" description="Polar residues" evidence="1">
    <location>
        <begin position="138"/>
        <end position="151"/>
    </location>
</feature>
<name>A0AB39TR50_9ACTN</name>
<feature type="compositionally biased region" description="Low complexity" evidence="1">
    <location>
        <begin position="9"/>
        <end position="55"/>
    </location>
</feature>
<accession>A0AB39TR50</accession>
<proteinExistence type="predicted"/>
<feature type="region of interest" description="Disordered" evidence="1">
    <location>
        <begin position="138"/>
        <end position="160"/>
    </location>
</feature>
<evidence type="ECO:0000256" key="1">
    <source>
        <dbReference type="SAM" id="MobiDB-lite"/>
    </source>
</evidence>
<feature type="region of interest" description="Disordered" evidence="1">
    <location>
        <begin position="1"/>
        <end position="65"/>
    </location>
</feature>
<gene>
    <name evidence="2" type="ORF">AB2U05_26055</name>
</gene>
<protein>
    <recommendedName>
        <fullName evidence="3">ESX-1 secretion-associated protein</fullName>
    </recommendedName>
</protein>
<reference evidence="2" key="1">
    <citation type="submission" date="2024-07" db="EMBL/GenBank/DDBJ databases">
        <authorList>
            <person name="Yu S.T."/>
        </authorList>
    </citation>
    <scope>NUCLEOTIDE SEQUENCE</scope>
    <source>
        <strain evidence="2">Y1</strain>
    </source>
</reference>
<organism evidence="2">
    <name type="scientific">Streptomyces sp. Y1</name>
    <dbReference type="NCBI Taxonomy" id="3238634"/>
    <lineage>
        <taxon>Bacteria</taxon>
        <taxon>Bacillati</taxon>
        <taxon>Actinomycetota</taxon>
        <taxon>Actinomycetes</taxon>
        <taxon>Kitasatosporales</taxon>
        <taxon>Streptomycetaceae</taxon>
        <taxon>Streptomyces</taxon>
    </lineage>
</organism>
<sequence length="160" mass="15924">MVNAQFTTGPVAPAPASGPVAGPASGPVAAAAAAEPPARLVLASAGSPSGPSAGATTQLDTPHELAASAGIARQIGTDLNSANGKAGPGAHSLTEYASTASTKIRGFSFGGALTGSTERWMQQCQALHDRLDAAAGSLDTTQQNYQNNETRTAADLRARQ</sequence>